<dbReference type="InterPro" id="IPR001670">
    <property type="entry name" value="ADH_Fe/GldA"/>
</dbReference>
<dbReference type="Gene3D" id="1.20.1090.10">
    <property type="entry name" value="Dehydroquinate synthase-like - alpha domain"/>
    <property type="match status" value="1"/>
</dbReference>
<dbReference type="Proteomes" id="UP000671862">
    <property type="component" value="Chromosome"/>
</dbReference>
<evidence type="ECO:0000259" key="3">
    <source>
        <dbReference type="Pfam" id="PF25137"/>
    </source>
</evidence>
<feature type="domain" description="Alcohol dehydrogenase iron-type/glycerol dehydrogenase GldA" evidence="2">
    <location>
        <begin position="9"/>
        <end position="178"/>
    </location>
</feature>
<dbReference type="RefSeq" id="WP_207567330.1">
    <property type="nucleotide sequence ID" value="NZ_CP071446.1"/>
</dbReference>
<dbReference type="PANTHER" id="PTHR43633">
    <property type="entry name" value="ALCOHOL DEHYDROGENASE YQHD"/>
    <property type="match status" value="1"/>
</dbReference>
<proteinExistence type="predicted"/>
<dbReference type="CDD" id="cd08187">
    <property type="entry name" value="BDH"/>
    <property type="match status" value="1"/>
</dbReference>
<dbReference type="InterPro" id="IPR018211">
    <property type="entry name" value="ADH_Fe_CS"/>
</dbReference>
<evidence type="ECO:0000313" key="5">
    <source>
        <dbReference type="Proteomes" id="UP000671862"/>
    </source>
</evidence>
<organism evidence="4 5">
    <name type="scientific">Thermosipho ferrireducens</name>
    <dbReference type="NCBI Taxonomy" id="2571116"/>
    <lineage>
        <taxon>Bacteria</taxon>
        <taxon>Thermotogati</taxon>
        <taxon>Thermotogota</taxon>
        <taxon>Thermotogae</taxon>
        <taxon>Thermotogales</taxon>
        <taxon>Fervidobacteriaceae</taxon>
        <taxon>Thermosipho</taxon>
    </lineage>
</organism>
<dbReference type="PROSITE" id="PS00913">
    <property type="entry name" value="ADH_IRON_1"/>
    <property type="match status" value="1"/>
</dbReference>
<feature type="domain" description="Fe-containing alcohol dehydrogenase-like C-terminal" evidence="3">
    <location>
        <begin position="190"/>
        <end position="388"/>
    </location>
</feature>
<dbReference type="Pfam" id="PF25137">
    <property type="entry name" value="ADH_Fe_C"/>
    <property type="match status" value="1"/>
</dbReference>
<dbReference type="PANTHER" id="PTHR43633:SF1">
    <property type="entry name" value="ALCOHOL DEHYDROGENASE YQHD"/>
    <property type="match status" value="1"/>
</dbReference>
<evidence type="ECO:0000256" key="1">
    <source>
        <dbReference type="ARBA" id="ARBA00023002"/>
    </source>
</evidence>
<keyword evidence="1" id="KW-0560">Oxidoreductase</keyword>
<dbReference type="InterPro" id="IPR044731">
    <property type="entry name" value="BDH-like"/>
</dbReference>
<dbReference type="Gene3D" id="3.40.50.1970">
    <property type="match status" value="1"/>
</dbReference>
<dbReference type="SUPFAM" id="SSF56796">
    <property type="entry name" value="Dehydroquinate synthase-like"/>
    <property type="match status" value="1"/>
</dbReference>
<accession>A0ABX7SA53</accession>
<dbReference type="Pfam" id="PF00465">
    <property type="entry name" value="Fe-ADH"/>
    <property type="match status" value="1"/>
</dbReference>
<gene>
    <name evidence="4" type="ORF">JYK00_03630</name>
</gene>
<sequence>MRNFVFYNPTKLVFGKNTIDKIGEYLKKGKIKKVLFLAGGGSIKKNGVYERVVRSLIENDIEKVEVWGVRPNPVLSKVEEAIEVAKKESVEAILAVGGGSVIDSAKAVAAGYYYEGNVWDFYLEKVRPKKALPLYTVLTLSATGTEMNGNTVLTNERTTEKFAFGSIVVYPKVSIVDPEVQFSLPEHQIVNGAVDAISHVMEYYFDGAENTELTDRIDEGIILTLIETTEKLLENPKDYEARANFALSTTLALNGISGLGHKGGDWASHELEHAISALNPEVAHGAGLAVVFPAWMEYVFTKNVEKFAKFGENIFGIKDDNTEEVAKKAIRSLRNWYKKIGAPITLKELNFDYSDIDNLTEIACKHAPFGELVKLEKEDIRKIYEIAYE</sequence>
<evidence type="ECO:0000259" key="2">
    <source>
        <dbReference type="Pfam" id="PF00465"/>
    </source>
</evidence>
<evidence type="ECO:0000313" key="4">
    <source>
        <dbReference type="EMBL" id="QTA38612.1"/>
    </source>
</evidence>
<name>A0ABX7SA53_9BACT</name>
<dbReference type="EMBL" id="CP071446">
    <property type="protein sequence ID" value="QTA38612.1"/>
    <property type="molecule type" value="Genomic_DNA"/>
</dbReference>
<reference evidence="4 5" key="1">
    <citation type="submission" date="2021-03" db="EMBL/GenBank/DDBJ databases">
        <title>Thermosipho ferrireducens sp.nov., an anaerobic thermophilic iron-reducing bacterium isolated from a deep-sea hydrothermal sulfide deposits.</title>
        <authorList>
            <person name="Zeng X."/>
            <person name="Chen Y."/>
            <person name="Shao Z."/>
        </authorList>
    </citation>
    <scope>NUCLEOTIDE SEQUENCE [LARGE SCALE GENOMIC DNA]</scope>
    <source>
        <strain evidence="4 5">JL129W03</strain>
    </source>
</reference>
<keyword evidence="5" id="KW-1185">Reference proteome</keyword>
<protein>
    <submittedName>
        <fullName evidence="4">Iron-containing alcohol dehydrogenase</fullName>
    </submittedName>
</protein>
<dbReference type="InterPro" id="IPR056798">
    <property type="entry name" value="ADH_Fe_C"/>
</dbReference>